<keyword evidence="1" id="KW-0472">Membrane</keyword>
<feature type="transmembrane region" description="Helical" evidence="1">
    <location>
        <begin position="171"/>
        <end position="191"/>
    </location>
</feature>
<sequence>MTDQTSGAPGDDASPETSRRFTWVQVLQGVQCGALLTAAVMIRSALPGADGAVVVLLSLFLIARAAFSGKASAANRAAYSIEKVPVPSRAAILALGLADLVVVGHLLLMRQKGLVATGFGNDSLLTQAVLIVSVGTALTCRLLEHRADPLRNHALLVAGGFRRSLSRLRAWAAHTALLAAAALAAAALILAPTVVRVATSPVTAHLADGVPAPAAEELPQSVAGEVAWMRDLDPTGEGDANRLSKALPGAGGPILVQKSVVSCLSTEDGSTRWSVERAGSTIETALISPDGKSLVVVYQGPTPQASTRSASVVIVLDAVSGRQITHEDLPAANANPGTGIQVTDHVVLVGGRAISLKDGSALWSIPAPEYYTRRTAGSSTLVTQVQCTQAPSADGAEADSAGAGLPRELCDLTLVDDQDPSRVRTVTNVVADQWRSDGIVLVRGWTVRVVDGAADDELATADLEAVNIDDGATWPIGDSAGPFDQRAGRDRPWGDASMILLRPPVRETQDGTPDFVAVDRVLDPGTGRIIHTTGEIEDDDLIKAGYPNVDLTAAAVSRETPTVTVARNGDGPPIVLDLPTADPAHGHAMLQAVPGGMLLVVDLSSDENRTVVYFLR</sequence>
<evidence type="ECO:0000256" key="1">
    <source>
        <dbReference type="SAM" id="Phobius"/>
    </source>
</evidence>
<keyword evidence="1" id="KW-1133">Transmembrane helix</keyword>
<feature type="transmembrane region" description="Helical" evidence="1">
    <location>
        <begin position="124"/>
        <end position="143"/>
    </location>
</feature>
<evidence type="ECO:0000313" key="3">
    <source>
        <dbReference type="Proteomes" id="UP000824496"/>
    </source>
</evidence>
<accession>A0ABM7UAL8</accession>
<name>A0ABM7UAL8_9ACTO</name>
<dbReference type="InterPro" id="IPR011047">
    <property type="entry name" value="Quinoprotein_ADH-like_sf"/>
</dbReference>
<reference evidence="2 3" key="1">
    <citation type="submission" date="2021-08" db="EMBL/GenBank/DDBJ databases">
        <title>Whole genome sequence of novel Actinomyces species strain MAS-1.</title>
        <authorList>
            <person name="Saito M."/>
            <person name="Kuwahara N."/>
            <person name="Takizawa T."/>
            <person name="Gotouda H."/>
            <person name="Ochiai T."/>
        </authorList>
    </citation>
    <scope>NUCLEOTIDE SEQUENCE [LARGE SCALE GENOMIC DNA]</scope>
    <source>
        <strain evidence="2 3">MAS-1</strain>
    </source>
</reference>
<gene>
    <name evidence="2" type="ORF">MANAM107_12030</name>
</gene>
<protein>
    <submittedName>
        <fullName evidence="2">Uncharacterized protein</fullName>
    </submittedName>
</protein>
<feature type="transmembrane region" description="Helical" evidence="1">
    <location>
        <begin position="88"/>
        <end position="108"/>
    </location>
</feature>
<dbReference type="SUPFAM" id="SSF50998">
    <property type="entry name" value="Quinoprotein alcohol dehydrogenase-like"/>
    <property type="match status" value="1"/>
</dbReference>
<keyword evidence="3" id="KW-1185">Reference proteome</keyword>
<keyword evidence="1" id="KW-0812">Transmembrane</keyword>
<dbReference type="EMBL" id="AP025017">
    <property type="protein sequence ID" value="BDA64369.1"/>
    <property type="molecule type" value="Genomic_DNA"/>
</dbReference>
<dbReference type="Proteomes" id="UP000824496">
    <property type="component" value="Chromosome"/>
</dbReference>
<proteinExistence type="predicted"/>
<evidence type="ECO:0000313" key="2">
    <source>
        <dbReference type="EMBL" id="BDA64369.1"/>
    </source>
</evidence>
<organism evidence="2 3">
    <name type="scientific">Actinomyces capricornis</name>
    <dbReference type="NCBI Taxonomy" id="2755559"/>
    <lineage>
        <taxon>Bacteria</taxon>
        <taxon>Bacillati</taxon>
        <taxon>Actinomycetota</taxon>
        <taxon>Actinomycetes</taxon>
        <taxon>Actinomycetales</taxon>
        <taxon>Actinomycetaceae</taxon>
        <taxon>Actinomyces</taxon>
    </lineage>
</organism>
<feature type="transmembrane region" description="Helical" evidence="1">
    <location>
        <begin position="48"/>
        <end position="67"/>
    </location>
</feature>